<evidence type="ECO:0000259" key="4">
    <source>
        <dbReference type="Pfam" id="PF25023"/>
    </source>
</evidence>
<dbReference type="InterPro" id="IPR006530">
    <property type="entry name" value="YD"/>
</dbReference>
<feature type="region of interest" description="Disordered" evidence="2">
    <location>
        <begin position="1505"/>
        <end position="1583"/>
    </location>
</feature>
<gene>
    <name evidence="5" type="ORF">M0L44_18140</name>
</gene>
<feature type="compositionally biased region" description="Basic and acidic residues" evidence="2">
    <location>
        <begin position="1529"/>
        <end position="1546"/>
    </location>
</feature>
<feature type="signal peptide" evidence="3">
    <location>
        <begin position="1"/>
        <end position="24"/>
    </location>
</feature>
<feature type="compositionally biased region" description="Low complexity" evidence="2">
    <location>
        <begin position="1547"/>
        <end position="1556"/>
    </location>
</feature>
<accession>A0ABT1BQV4</accession>
<keyword evidence="1" id="KW-0677">Repeat</keyword>
<dbReference type="NCBIfam" id="TIGR01643">
    <property type="entry name" value="YD_repeat_2x"/>
    <property type="match status" value="1"/>
</dbReference>
<dbReference type="RefSeq" id="WP_252771319.1">
    <property type="nucleotide sequence ID" value="NZ_JAMXMC010000011.1"/>
</dbReference>
<feature type="domain" description="Teneurin-like YD-shell" evidence="4">
    <location>
        <begin position="1095"/>
        <end position="1400"/>
    </location>
</feature>
<dbReference type="InterPro" id="IPR022385">
    <property type="entry name" value="Rhs_assc_core"/>
</dbReference>
<reference evidence="5 6" key="1">
    <citation type="submission" date="2022-06" db="EMBL/GenBank/DDBJ databases">
        <title>Ideonella sp. NS12-5 Genome sequencing and assembly.</title>
        <authorList>
            <person name="Jung Y."/>
        </authorList>
    </citation>
    <scope>NUCLEOTIDE SEQUENCE [LARGE SCALE GENOMIC DNA]</scope>
    <source>
        <strain evidence="5 6">NS12-5</strain>
    </source>
</reference>
<dbReference type="InterPro" id="IPR050708">
    <property type="entry name" value="T6SS_VgrG/RHS"/>
</dbReference>
<dbReference type="Proteomes" id="UP001204851">
    <property type="component" value="Unassembled WGS sequence"/>
</dbReference>
<dbReference type="PANTHER" id="PTHR32305:SF15">
    <property type="entry name" value="PROTEIN RHSA-RELATED"/>
    <property type="match status" value="1"/>
</dbReference>
<evidence type="ECO:0000313" key="5">
    <source>
        <dbReference type="EMBL" id="MCO5978620.1"/>
    </source>
</evidence>
<dbReference type="EMBL" id="JAMXMC010000011">
    <property type="protein sequence ID" value="MCO5978620.1"/>
    <property type="molecule type" value="Genomic_DNA"/>
</dbReference>
<organism evidence="5 6">
    <name type="scientific">Ideonella oryzae</name>
    <dbReference type="NCBI Taxonomy" id="2937441"/>
    <lineage>
        <taxon>Bacteria</taxon>
        <taxon>Pseudomonadati</taxon>
        <taxon>Pseudomonadota</taxon>
        <taxon>Betaproteobacteria</taxon>
        <taxon>Burkholderiales</taxon>
        <taxon>Sphaerotilaceae</taxon>
        <taxon>Ideonella</taxon>
    </lineage>
</organism>
<dbReference type="InterPro" id="IPR031325">
    <property type="entry name" value="RHS_repeat"/>
</dbReference>
<evidence type="ECO:0000313" key="6">
    <source>
        <dbReference type="Proteomes" id="UP001204851"/>
    </source>
</evidence>
<evidence type="ECO:0000256" key="3">
    <source>
        <dbReference type="SAM" id="SignalP"/>
    </source>
</evidence>
<name>A0ABT1BQV4_9BURK</name>
<feature type="chain" id="PRO_5045759421" description="Teneurin-like YD-shell domain-containing protein" evidence="3">
    <location>
        <begin position="25"/>
        <end position="1601"/>
    </location>
</feature>
<evidence type="ECO:0000256" key="1">
    <source>
        <dbReference type="ARBA" id="ARBA00022737"/>
    </source>
</evidence>
<dbReference type="Pfam" id="PF05593">
    <property type="entry name" value="RHS_repeat"/>
    <property type="match status" value="1"/>
</dbReference>
<dbReference type="InterPro" id="IPR056823">
    <property type="entry name" value="TEN-like_YD-shell"/>
</dbReference>
<keyword evidence="6" id="KW-1185">Reference proteome</keyword>
<proteinExistence type="predicted"/>
<dbReference type="Pfam" id="PF25023">
    <property type="entry name" value="TEN_YD-shell"/>
    <property type="match status" value="1"/>
</dbReference>
<keyword evidence="3" id="KW-0732">Signal</keyword>
<dbReference type="PANTHER" id="PTHR32305">
    <property type="match status" value="1"/>
</dbReference>
<sequence>MANWMRAVVLAWAGCAAWHGVALADEYDEAYKRVGAVKTIASYGTDLFGDRVNLYDGGLEFVQPDISLPGNNALPVAAGRRLVAGTQISVSSTNPTGSFGDWQLEVPHIHGTFSSGLNKGWATTTGTYTRCTNFGVPIGGTDTSGTYGAFGESFWHGTFLYVPGQGDQEMVKRSAANQAAPSGNASKYPIVTHGGYQVACGINLVNGQGEGFVVVSPEGVTYRFDTMMKWYAPNYPISPGSAELAGRKRRDSAPSVAANPTMMTAEYWIVPSLVTDRFGNTVSYNWDSSDAHKLNSIVASDGRRLDFSYSGSPIVTQISDGSRVWKYGYTNGSLTSVQLPDGSAWGFNLGSIEKSISYSVPPSSCESVGTPYSSVYTGTISHPSGATGTFQMGSVNHGRAKVPKLCLSKGGSPTETYSQYPRYFAQLSLKSKQITGPGLAGLSWAYSYPTAVGSWDNCTSNCGGTKTVRVTDGQGRVTDHTFGTVWGVNDGQLLALAEGDGSSVLRTTTTTYAAWADDGGQPFPKEVGFSEAEGDHFATEQFTPEREKAITLQGVTFKWHANAYDAFARAIDVTKSSTLGYSRRELYGYQDFTNLWVLGRLNTVTDAANNQQMEGHWYDTLARKTSDYEFGFWRGIYTYNADGTMATVTDGAQDAHKIKLTDYYRGVPRTITYPDARTKKSVVNGYGKITALTDEAGYTTNYAYDALGRLKQITYPNDTVSYSPTVVTFAQSTGSEYGVPAGHWVQRLTTGSLVEENYFDGLWRPIISRRYDSANAGGTSRFIVRSFDEDGQPLFESYPMASLTTWSGQYAGTSTLRDVLGRPYQVLASSELGTLKTTIDYLSGFQTRTTNPRSLATTVSYQAYDQPVDTWPVSLVGPLYTNSVTRNNYGNALVVTRSGSFQGSTLQATTNYVYDKYFRLCKVITPGGYAEVQSYDAAGNVAWHADGQSLSSTTDCQQGSVSATAKTSYGYDSRNRLLTTSYGDGVTPNITRTLTPDGLPDTVTKGATAWSYDYNARRLLTTEALTVGGNSYAFTHVYDSLGNTSGLVYPNGTTLNFSPNAFGEATAVGSHVTGVTRYPNGAVSGYSYGNGIKRTVGLNGRYLLQSIKDTGASSPINDSYAYDPNANIASITDSARSGLTTRSMAYDDADRLTGVTSSQQWGAASYTFDPLDNIRTMTRQNQNITLGYNGANRISGLTVNGQAWAVQQDDGGRVTQRGPLVLSWDQEDRLTGVTGPATVGYQYDGLGRRALVTNADGSRLITVYGKDGQLFYKQSLAANGQVSNTTLHAYLDGKLVAEVSNGVVAYVHTDGLGSPVARTNSGAALTQQVQYDPWGDGWAGTNPSAVGYAGHHHDTTTDLVQMQQRYYDPLIGRFLSPDPEPTNANTGENFNRYWYANNNPYRYTDPDGRFSDADCRAMGGNCQSSASSSNGSRRREQLVATGAVLGGTTGTVIAGGCAVASGGVCGLGAPTIIGGSVTAGALIGGLIDRAASWLEGVLLSEGANSNVPSNVGPGPNAGESVPAGPTPRPTKEQQDKINEIGNRDGCHTCGTTTPGTKSGNWVGDHQDPTKLNPDGKPQRYYPQCRGCSNEQGGRIRWLSGV</sequence>
<dbReference type="NCBIfam" id="TIGR03696">
    <property type="entry name" value="Rhs_assc_core"/>
    <property type="match status" value="1"/>
</dbReference>
<evidence type="ECO:0000256" key="2">
    <source>
        <dbReference type="SAM" id="MobiDB-lite"/>
    </source>
</evidence>
<protein>
    <recommendedName>
        <fullName evidence="4">Teneurin-like YD-shell domain-containing protein</fullName>
    </recommendedName>
</protein>
<dbReference type="Gene3D" id="2.180.10.10">
    <property type="entry name" value="RHS repeat-associated core"/>
    <property type="match status" value="2"/>
</dbReference>
<comment type="caution">
    <text evidence="5">The sequence shown here is derived from an EMBL/GenBank/DDBJ whole genome shotgun (WGS) entry which is preliminary data.</text>
</comment>